<gene>
    <name evidence="8" type="ORF">KUF71_010856</name>
</gene>
<evidence type="ECO:0000256" key="5">
    <source>
        <dbReference type="ARBA" id="ARBA00023136"/>
    </source>
</evidence>
<dbReference type="PANTHER" id="PTHR23511">
    <property type="entry name" value="SYNAPTIC VESICLE GLYCOPROTEIN 2"/>
    <property type="match status" value="1"/>
</dbReference>
<dbReference type="EMBL" id="JAHWGI010001046">
    <property type="protein sequence ID" value="KAK3921671.1"/>
    <property type="molecule type" value="Genomic_DNA"/>
</dbReference>
<feature type="non-terminal residue" evidence="8">
    <location>
        <position position="1"/>
    </location>
</feature>
<dbReference type="PROSITE" id="PS50850">
    <property type="entry name" value="MFS"/>
    <property type="match status" value="1"/>
</dbReference>
<keyword evidence="5 6" id="KW-0472">Membrane</keyword>
<proteinExistence type="predicted"/>
<dbReference type="Proteomes" id="UP001219518">
    <property type="component" value="Unassembled WGS sequence"/>
</dbReference>
<dbReference type="InterPro" id="IPR036259">
    <property type="entry name" value="MFS_trans_sf"/>
</dbReference>
<organism evidence="8 9">
    <name type="scientific">Frankliniella fusca</name>
    <dbReference type="NCBI Taxonomy" id="407009"/>
    <lineage>
        <taxon>Eukaryota</taxon>
        <taxon>Metazoa</taxon>
        <taxon>Ecdysozoa</taxon>
        <taxon>Arthropoda</taxon>
        <taxon>Hexapoda</taxon>
        <taxon>Insecta</taxon>
        <taxon>Pterygota</taxon>
        <taxon>Neoptera</taxon>
        <taxon>Paraneoptera</taxon>
        <taxon>Thysanoptera</taxon>
        <taxon>Terebrantia</taxon>
        <taxon>Thripoidea</taxon>
        <taxon>Thripidae</taxon>
        <taxon>Frankliniella</taxon>
    </lineage>
</organism>
<keyword evidence="9" id="KW-1185">Reference proteome</keyword>
<comment type="caution">
    <text evidence="8">The sequence shown here is derived from an EMBL/GenBank/DDBJ whole genome shotgun (WGS) entry which is preliminary data.</text>
</comment>
<feature type="domain" description="Major facilitator superfamily (MFS) profile" evidence="7">
    <location>
        <begin position="74"/>
        <end position="175"/>
    </location>
</feature>
<evidence type="ECO:0000256" key="4">
    <source>
        <dbReference type="ARBA" id="ARBA00022989"/>
    </source>
</evidence>
<dbReference type="PANTHER" id="PTHR23511:SF35">
    <property type="entry name" value="MAJOR FACILITATOR SUPERFAMILY (MFS) PROFILE DOMAIN-CONTAINING PROTEIN"/>
    <property type="match status" value="1"/>
</dbReference>
<feature type="transmembrane region" description="Helical" evidence="6">
    <location>
        <begin position="113"/>
        <end position="133"/>
    </location>
</feature>
<dbReference type="Gene3D" id="1.20.1250.20">
    <property type="entry name" value="MFS general substrate transporter like domains"/>
    <property type="match status" value="1"/>
</dbReference>
<evidence type="ECO:0000256" key="1">
    <source>
        <dbReference type="ARBA" id="ARBA00004141"/>
    </source>
</evidence>
<evidence type="ECO:0000313" key="9">
    <source>
        <dbReference type="Proteomes" id="UP001219518"/>
    </source>
</evidence>
<evidence type="ECO:0000256" key="3">
    <source>
        <dbReference type="ARBA" id="ARBA00022692"/>
    </source>
</evidence>
<sequence length="175" mass="18293">MGRVEKSGGAAGAGGAGESLPLKEPLLSLNYVWSSFFLFSGKQPPLPDGTVVESGTTTSFEDAVKLTGFGRFHYLLMLVSGVSIMAAIMEMIDIGYVLSAASCDLDMTQGNKGTLGAITYIGIICSAHMWGVLADTTGRRRIMVLALLADVVVSVGASLSPNFAVLVVLRFLNGV</sequence>
<accession>A0AAE1HHW2</accession>
<feature type="transmembrane region" description="Helical" evidence="6">
    <location>
        <begin position="145"/>
        <end position="172"/>
    </location>
</feature>
<protein>
    <submittedName>
        <fullName evidence="8">Synaptic vesicle glycoprotein 2A</fullName>
    </submittedName>
</protein>
<reference evidence="8" key="2">
    <citation type="journal article" date="2023" name="BMC Genomics">
        <title>Pest status, molecular evolution, and epigenetic factors derived from the genome assembly of Frankliniella fusca, a thysanopteran phytovirus vector.</title>
        <authorList>
            <person name="Catto M.A."/>
            <person name="Labadie P.E."/>
            <person name="Jacobson A.L."/>
            <person name="Kennedy G.G."/>
            <person name="Srinivasan R."/>
            <person name="Hunt B.G."/>
        </authorList>
    </citation>
    <scope>NUCLEOTIDE SEQUENCE</scope>
    <source>
        <strain evidence="8">PL_HMW_Pooled</strain>
    </source>
</reference>
<reference evidence="8" key="1">
    <citation type="submission" date="2021-07" db="EMBL/GenBank/DDBJ databases">
        <authorList>
            <person name="Catto M.A."/>
            <person name="Jacobson A."/>
            <person name="Kennedy G."/>
            <person name="Labadie P."/>
            <person name="Hunt B.G."/>
            <person name="Srinivasan R."/>
        </authorList>
    </citation>
    <scope>NUCLEOTIDE SEQUENCE</scope>
    <source>
        <strain evidence="8">PL_HMW_Pooled</strain>
        <tissue evidence="8">Head</tissue>
    </source>
</reference>
<keyword evidence="4 6" id="KW-1133">Transmembrane helix</keyword>
<dbReference type="GO" id="GO:0016020">
    <property type="term" value="C:membrane"/>
    <property type="evidence" value="ECO:0007669"/>
    <property type="project" value="UniProtKB-SubCell"/>
</dbReference>
<evidence type="ECO:0000259" key="7">
    <source>
        <dbReference type="PROSITE" id="PS50850"/>
    </source>
</evidence>
<evidence type="ECO:0000313" key="8">
    <source>
        <dbReference type="EMBL" id="KAK3921671.1"/>
    </source>
</evidence>
<feature type="transmembrane region" description="Helical" evidence="6">
    <location>
        <begin position="74"/>
        <end position="101"/>
    </location>
</feature>
<evidence type="ECO:0000256" key="2">
    <source>
        <dbReference type="ARBA" id="ARBA00022448"/>
    </source>
</evidence>
<evidence type="ECO:0000256" key="6">
    <source>
        <dbReference type="SAM" id="Phobius"/>
    </source>
</evidence>
<dbReference type="SUPFAM" id="SSF103473">
    <property type="entry name" value="MFS general substrate transporter"/>
    <property type="match status" value="1"/>
</dbReference>
<dbReference type="GO" id="GO:0022857">
    <property type="term" value="F:transmembrane transporter activity"/>
    <property type="evidence" value="ECO:0007669"/>
    <property type="project" value="InterPro"/>
</dbReference>
<name>A0AAE1HHW2_9NEOP</name>
<keyword evidence="3 6" id="KW-0812">Transmembrane</keyword>
<dbReference type="InterPro" id="IPR020846">
    <property type="entry name" value="MFS_dom"/>
</dbReference>
<comment type="subcellular location">
    <subcellularLocation>
        <location evidence="1">Membrane</location>
        <topology evidence="1">Multi-pass membrane protein</topology>
    </subcellularLocation>
</comment>
<keyword evidence="2" id="KW-0813">Transport</keyword>
<dbReference type="AlphaFoldDB" id="A0AAE1HHW2"/>